<evidence type="ECO:0000313" key="2">
    <source>
        <dbReference type="Proteomes" id="UP000198742"/>
    </source>
</evidence>
<dbReference type="AlphaFoldDB" id="A0A1H4JS61"/>
<organism evidence="1 2">
    <name type="scientific">Nocardioides exalbidus</name>
    <dbReference type="NCBI Taxonomy" id="402596"/>
    <lineage>
        <taxon>Bacteria</taxon>
        <taxon>Bacillati</taxon>
        <taxon>Actinomycetota</taxon>
        <taxon>Actinomycetes</taxon>
        <taxon>Propionibacteriales</taxon>
        <taxon>Nocardioidaceae</taxon>
        <taxon>Nocardioides</taxon>
    </lineage>
</organism>
<protein>
    <submittedName>
        <fullName evidence="1">Uncharacterized protein</fullName>
    </submittedName>
</protein>
<dbReference type="OrthoDB" id="3789704at2"/>
<sequence>MDAFDIFTPTNTDGRLTALALRDMNLRAVVALDGLRLVAQGAKTSSGCSSTVVGPNYQPRDEKGRFVAYWMLSLEILTDFADIEYEHGLEDYLDEPTDTP</sequence>
<reference evidence="2" key="1">
    <citation type="submission" date="2016-10" db="EMBL/GenBank/DDBJ databases">
        <authorList>
            <person name="Varghese N."/>
            <person name="Submissions S."/>
        </authorList>
    </citation>
    <scope>NUCLEOTIDE SEQUENCE [LARGE SCALE GENOMIC DNA]</scope>
    <source>
        <strain evidence="2">DSM 22017</strain>
    </source>
</reference>
<keyword evidence="2" id="KW-1185">Reference proteome</keyword>
<dbReference type="RefSeq" id="WP_090967491.1">
    <property type="nucleotide sequence ID" value="NZ_FNRT01000002.1"/>
</dbReference>
<dbReference type="EMBL" id="FNRT01000002">
    <property type="protein sequence ID" value="SEB48462.1"/>
    <property type="molecule type" value="Genomic_DNA"/>
</dbReference>
<dbReference type="Proteomes" id="UP000198742">
    <property type="component" value="Unassembled WGS sequence"/>
</dbReference>
<proteinExistence type="predicted"/>
<gene>
    <name evidence="1" type="ORF">SAMN04489844_0249</name>
</gene>
<accession>A0A1H4JS61</accession>
<evidence type="ECO:0000313" key="1">
    <source>
        <dbReference type="EMBL" id="SEB48462.1"/>
    </source>
</evidence>
<name>A0A1H4JS61_9ACTN</name>